<name>A0AAE1EC50_9GAST</name>
<keyword evidence="4" id="KW-0106">Calcium</keyword>
<protein>
    <recommendedName>
        <fullName evidence="6">Sulfatase N-terminal domain-containing protein</fullName>
    </recommendedName>
</protein>
<dbReference type="SUPFAM" id="SSF53649">
    <property type="entry name" value="Alkaline phosphatase-like"/>
    <property type="match status" value="1"/>
</dbReference>
<reference evidence="7" key="1">
    <citation type="journal article" date="2023" name="G3 (Bethesda)">
        <title>A reference genome for the long-term kleptoplast-retaining sea slug Elysia crispata morphotype clarki.</title>
        <authorList>
            <person name="Eastman K.E."/>
            <person name="Pendleton A.L."/>
            <person name="Shaikh M.A."/>
            <person name="Suttiyut T."/>
            <person name="Ogas R."/>
            <person name="Tomko P."/>
            <person name="Gavelis G."/>
            <person name="Widhalm J.R."/>
            <person name="Wisecaver J.H."/>
        </authorList>
    </citation>
    <scope>NUCLEOTIDE SEQUENCE</scope>
    <source>
        <strain evidence="7">ECLA1</strain>
    </source>
</reference>
<keyword evidence="8" id="KW-1185">Reference proteome</keyword>
<evidence type="ECO:0000259" key="6">
    <source>
        <dbReference type="Pfam" id="PF00884"/>
    </source>
</evidence>
<dbReference type="EMBL" id="JAWDGP010000302">
    <property type="protein sequence ID" value="KAK3801542.1"/>
    <property type="molecule type" value="Genomic_DNA"/>
</dbReference>
<evidence type="ECO:0000256" key="4">
    <source>
        <dbReference type="ARBA" id="ARBA00022837"/>
    </source>
</evidence>
<comment type="similarity">
    <text evidence="2">Belongs to the sulfatase family.</text>
</comment>
<gene>
    <name evidence="7" type="ORF">RRG08_047208</name>
</gene>
<organism evidence="7 8">
    <name type="scientific">Elysia crispata</name>
    <name type="common">lettuce slug</name>
    <dbReference type="NCBI Taxonomy" id="231223"/>
    <lineage>
        <taxon>Eukaryota</taxon>
        <taxon>Metazoa</taxon>
        <taxon>Spiralia</taxon>
        <taxon>Lophotrochozoa</taxon>
        <taxon>Mollusca</taxon>
        <taxon>Gastropoda</taxon>
        <taxon>Heterobranchia</taxon>
        <taxon>Euthyneura</taxon>
        <taxon>Panpulmonata</taxon>
        <taxon>Sacoglossa</taxon>
        <taxon>Placobranchoidea</taxon>
        <taxon>Plakobranchidae</taxon>
        <taxon>Elysia</taxon>
    </lineage>
</organism>
<dbReference type="Proteomes" id="UP001283361">
    <property type="component" value="Unassembled WGS sequence"/>
</dbReference>
<dbReference type="GO" id="GO:0008484">
    <property type="term" value="F:sulfuric ester hydrolase activity"/>
    <property type="evidence" value="ECO:0007669"/>
    <property type="project" value="InterPro"/>
</dbReference>
<evidence type="ECO:0000256" key="1">
    <source>
        <dbReference type="ARBA" id="ARBA00001913"/>
    </source>
</evidence>
<dbReference type="InterPro" id="IPR000917">
    <property type="entry name" value="Sulfatase_N"/>
</dbReference>
<comment type="caution">
    <text evidence="7">The sequence shown here is derived from an EMBL/GenBank/DDBJ whole genome shotgun (WGS) entry which is preliminary data.</text>
</comment>
<keyword evidence="3" id="KW-0479">Metal-binding</keyword>
<evidence type="ECO:0000313" key="7">
    <source>
        <dbReference type="EMBL" id="KAK3801542.1"/>
    </source>
</evidence>
<evidence type="ECO:0000256" key="5">
    <source>
        <dbReference type="ARBA" id="ARBA00023180"/>
    </source>
</evidence>
<dbReference type="GO" id="GO:0046872">
    <property type="term" value="F:metal ion binding"/>
    <property type="evidence" value="ECO:0007669"/>
    <property type="project" value="UniProtKB-KW"/>
</dbReference>
<dbReference type="InterPro" id="IPR047115">
    <property type="entry name" value="ARSB"/>
</dbReference>
<evidence type="ECO:0000256" key="3">
    <source>
        <dbReference type="ARBA" id="ARBA00022723"/>
    </source>
</evidence>
<keyword evidence="5" id="KW-0325">Glycoprotein</keyword>
<dbReference type="Pfam" id="PF00884">
    <property type="entry name" value="Sulfatase"/>
    <property type="match status" value="1"/>
</dbReference>
<dbReference type="InterPro" id="IPR017850">
    <property type="entry name" value="Alkaline_phosphatase_core_sf"/>
</dbReference>
<proteinExistence type="inferred from homology"/>
<evidence type="ECO:0000256" key="2">
    <source>
        <dbReference type="ARBA" id="ARBA00008779"/>
    </source>
</evidence>
<dbReference type="AlphaFoldDB" id="A0AAE1EC50"/>
<evidence type="ECO:0000313" key="8">
    <source>
        <dbReference type="Proteomes" id="UP001283361"/>
    </source>
</evidence>
<dbReference type="PANTHER" id="PTHR10342:SF274">
    <property type="entry name" value="ARYLSULFATASE B"/>
    <property type="match status" value="1"/>
</dbReference>
<sequence>MSWYQRAAKLNSSVPSIYEQLYSHIKSRERRIYSGMVTAIDEAVGQIVDALEGNGLADNLLLVFTSDNGGSPYMGGNNLPLRGSKNTLWEGGTRVPTFVYSPSLLQTTGHVSNDLFHAVDWFPTFLEAAGAPSVQGIDGVSQWKFLTEGKSSPRNEFVYNIWSSGKGAIRVGDYKLIVGRPGLYNDWYPIPGLEPFKRKRFKGGRHDSVQLERSSHLLFNIKEDPSETRNVAADFPQVVRELMDRFTALNLTKVTQRRPDRDARADPSLYGGFWTPGWC</sequence>
<dbReference type="PANTHER" id="PTHR10342">
    <property type="entry name" value="ARYLSULFATASE"/>
    <property type="match status" value="1"/>
</dbReference>
<accession>A0AAE1EC50</accession>
<comment type="cofactor">
    <cofactor evidence="1">
        <name>Ca(2+)</name>
        <dbReference type="ChEBI" id="CHEBI:29108"/>
    </cofactor>
</comment>
<dbReference type="Gene3D" id="3.30.1120.10">
    <property type="match status" value="1"/>
</dbReference>
<dbReference type="Gene3D" id="3.40.720.10">
    <property type="entry name" value="Alkaline Phosphatase, subunit A"/>
    <property type="match status" value="1"/>
</dbReference>
<feature type="domain" description="Sulfatase N-terminal" evidence="6">
    <location>
        <begin position="28"/>
        <end position="131"/>
    </location>
</feature>